<dbReference type="Pfam" id="PF07690">
    <property type="entry name" value="MFS_1"/>
    <property type="match status" value="1"/>
</dbReference>
<evidence type="ECO:0000256" key="4">
    <source>
        <dbReference type="ARBA" id="ARBA00023136"/>
    </source>
</evidence>
<feature type="transmembrane region" description="Helical" evidence="5">
    <location>
        <begin position="202"/>
        <end position="222"/>
    </location>
</feature>
<dbReference type="InterPro" id="IPR011701">
    <property type="entry name" value="MFS"/>
</dbReference>
<dbReference type="EMBL" id="CAJPEV010001581">
    <property type="protein sequence ID" value="CAG0893382.1"/>
    <property type="molecule type" value="Genomic_DNA"/>
</dbReference>
<evidence type="ECO:0000313" key="6">
    <source>
        <dbReference type="EMBL" id="CAD7247789.1"/>
    </source>
</evidence>
<evidence type="ECO:0000313" key="7">
    <source>
        <dbReference type="Proteomes" id="UP000677054"/>
    </source>
</evidence>
<comment type="subcellular location">
    <subcellularLocation>
        <location evidence="1">Membrane</location>
        <topology evidence="1">Multi-pass membrane protein</topology>
    </subcellularLocation>
</comment>
<evidence type="ECO:0000256" key="2">
    <source>
        <dbReference type="ARBA" id="ARBA00022692"/>
    </source>
</evidence>
<feature type="transmembrane region" description="Helical" evidence="5">
    <location>
        <begin position="234"/>
        <end position="253"/>
    </location>
</feature>
<evidence type="ECO:0000256" key="1">
    <source>
        <dbReference type="ARBA" id="ARBA00004141"/>
    </source>
</evidence>
<dbReference type="Proteomes" id="UP000677054">
    <property type="component" value="Unassembled WGS sequence"/>
</dbReference>
<dbReference type="AlphaFoldDB" id="A0A7R8XDD1"/>
<feature type="transmembrane region" description="Helical" evidence="5">
    <location>
        <begin position="291"/>
        <end position="314"/>
    </location>
</feature>
<keyword evidence="2 5" id="KW-0812">Transmembrane</keyword>
<dbReference type="GO" id="GO:0016020">
    <property type="term" value="C:membrane"/>
    <property type="evidence" value="ECO:0007669"/>
    <property type="project" value="UniProtKB-SubCell"/>
</dbReference>
<feature type="transmembrane region" description="Helical" evidence="5">
    <location>
        <begin position="320"/>
        <end position="340"/>
    </location>
</feature>
<feature type="transmembrane region" description="Helical" evidence="5">
    <location>
        <begin position="536"/>
        <end position="556"/>
    </location>
</feature>
<keyword evidence="4 5" id="KW-0472">Membrane</keyword>
<dbReference type="Gene3D" id="1.20.1250.20">
    <property type="entry name" value="MFS general substrate transporter like domains"/>
    <property type="match status" value="2"/>
</dbReference>
<dbReference type="GO" id="GO:0022857">
    <property type="term" value="F:transmembrane transporter activity"/>
    <property type="evidence" value="ECO:0007669"/>
    <property type="project" value="InterPro"/>
</dbReference>
<name>A0A7R8XDD1_9CRUS</name>
<evidence type="ECO:0000256" key="3">
    <source>
        <dbReference type="ARBA" id="ARBA00022989"/>
    </source>
</evidence>
<dbReference type="OrthoDB" id="2544694at2759"/>
<sequence>MTCGRGGVLHPRLPNVGAPMLVVASQDSNHPMSERIVFHADKQSLCAQDPEFEERVTFDDILEELGGYGRWQRLILWLIVFPACIPCGLHGFSQLFMVQVPPHRCTLPSTIEDKISNHSHSNSLYQAILPRQVNGNPSACHEYDATEKDLLSLTHKTIRSLTPKNVSWERIPCSRGWSYNTSGTDGPISIVDEFDLVCERDYYPALALAVFNSGSFIGVALFGYLSDRCGRRKTFFLCLLVEAVAGLATALVPDFTTFAIARFFVGLTIPAVWQIPFIIALEFVGATERTFVTIMTCTWFTFGLLGLAGLAFAFPYWRDLAYATTVPLLPLFLAYWYVLLAQERFQEESGFRIETKNHSRPGLLDLFKTPNLRKKTLLITFTWYVEHSCTSLVRESDSLRRIELLWTCNGKQCVRRIHLVFSCGTGFLPSNLPCNGENRTQVTNGNADDSGRYERHLYRFDATRQVSLGGKNGKPFVIKTKLKPCQQKDNHEVNLFLIKKMHRGGRANSGILSITASFLIIYPFAGELYPTELRSIGLALGSYISNLGLIAVPFIVYLGVENLVLPLIVMGVISTVGGVFSLLLPETLNKPLPQTLEEAEEFGKGWGWRSVLRGEKKLKVLPVSSTQSTELDIF</sequence>
<dbReference type="InterPro" id="IPR036259">
    <property type="entry name" value="MFS_trans_sf"/>
</dbReference>
<feature type="transmembrane region" description="Helical" evidence="5">
    <location>
        <begin position="507"/>
        <end position="524"/>
    </location>
</feature>
<protein>
    <submittedName>
        <fullName evidence="6">Uncharacterized protein</fullName>
    </submittedName>
</protein>
<dbReference type="SUPFAM" id="SSF103473">
    <property type="entry name" value="MFS general substrate transporter"/>
    <property type="match status" value="2"/>
</dbReference>
<feature type="transmembrane region" description="Helical" evidence="5">
    <location>
        <begin position="74"/>
        <end position="92"/>
    </location>
</feature>
<accession>A0A7R8XDD1</accession>
<evidence type="ECO:0000256" key="5">
    <source>
        <dbReference type="SAM" id="Phobius"/>
    </source>
</evidence>
<dbReference type="PANTHER" id="PTHR24064">
    <property type="entry name" value="SOLUTE CARRIER FAMILY 22 MEMBER"/>
    <property type="match status" value="1"/>
</dbReference>
<organism evidence="6">
    <name type="scientific">Darwinula stevensoni</name>
    <dbReference type="NCBI Taxonomy" id="69355"/>
    <lineage>
        <taxon>Eukaryota</taxon>
        <taxon>Metazoa</taxon>
        <taxon>Ecdysozoa</taxon>
        <taxon>Arthropoda</taxon>
        <taxon>Crustacea</taxon>
        <taxon>Oligostraca</taxon>
        <taxon>Ostracoda</taxon>
        <taxon>Podocopa</taxon>
        <taxon>Podocopida</taxon>
        <taxon>Darwinulocopina</taxon>
        <taxon>Darwinuloidea</taxon>
        <taxon>Darwinulidae</taxon>
        <taxon>Darwinula</taxon>
    </lineage>
</organism>
<dbReference type="EMBL" id="LR901098">
    <property type="protein sequence ID" value="CAD7247789.1"/>
    <property type="molecule type" value="Genomic_DNA"/>
</dbReference>
<proteinExistence type="predicted"/>
<feature type="transmembrane region" description="Helical" evidence="5">
    <location>
        <begin position="259"/>
        <end position="284"/>
    </location>
</feature>
<keyword evidence="7" id="KW-1185">Reference proteome</keyword>
<reference evidence="6" key="1">
    <citation type="submission" date="2020-11" db="EMBL/GenBank/DDBJ databases">
        <authorList>
            <person name="Tran Van P."/>
        </authorList>
    </citation>
    <scope>NUCLEOTIDE SEQUENCE</scope>
</reference>
<feature type="transmembrane region" description="Helical" evidence="5">
    <location>
        <begin position="563"/>
        <end position="584"/>
    </location>
</feature>
<keyword evidence="3 5" id="KW-1133">Transmembrane helix</keyword>
<gene>
    <name evidence="6" type="ORF">DSTB1V02_LOCUS7614</name>
</gene>